<dbReference type="WBParaSite" id="TCONS_00006978.p1">
    <property type="protein sequence ID" value="TCONS_00006978.p1"/>
    <property type="gene ID" value="XLOC_005060"/>
</dbReference>
<organism evidence="2 3">
    <name type="scientific">Strongyloides stercoralis</name>
    <name type="common">Threadworm</name>
    <dbReference type="NCBI Taxonomy" id="6248"/>
    <lineage>
        <taxon>Eukaryota</taxon>
        <taxon>Metazoa</taxon>
        <taxon>Ecdysozoa</taxon>
        <taxon>Nematoda</taxon>
        <taxon>Chromadorea</taxon>
        <taxon>Rhabditida</taxon>
        <taxon>Tylenchina</taxon>
        <taxon>Panagrolaimomorpha</taxon>
        <taxon>Strongyloidoidea</taxon>
        <taxon>Strongyloididae</taxon>
        <taxon>Strongyloides</taxon>
    </lineage>
</organism>
<evidence type="ECO:0000313" key="2">
    <source>
        <dbReference type="Proteomes" id="UP000035681"/>
    </source>
</evidence>
<reference evidence="3" key="1">
    <citation type="submission" date="2024-02" db="UniProtKB">
        <authorList>
            <consortium name="WormBaseParasite"/>
        </authorList>
    </citation>
    <scope>IDENTIFICATION</scope>
</reference>
<feature type="region of interest" description="Disordered" evidence="1">
    <location>
        <begin position="113"/>
        <end position="136"/>
    </location>
</feature>
<evidence type="ECO:0000313" key="3">
    <source>
        <dbReference type="WBParaSite" id="TCONS_00006978.p1"/>
    </source>
</evidence>
<dbReference type="AlphaFoldDB" id="A0AAF5I0A0"/>
<sequence length="415" mass="47390">MNFLKNLSNKLPSIKSNKNKKKLTQKDFSTFTKTMYEERKRRKKRYQEEERKKIKQEKQLRSKKRSKQDKVAIKRYVPPNNIDSKEGLLPSTGNPPNPLLQLCKEKVLETKVDNGNLNNGSENDTSGIGRGNGGSLREKKYYISSNDKILSQYCSLPLAKSSNASVMVHEANRNNKLSTYNGKCIKKSLKELQKEKSLKLGLKFQPGDICRKKKNFDSIGSINTAPTCKTIDIIHPYAILNIKQNVLNSKLPYLYKENNNNNWSIYDATGVPFWAPKLENDDDNTDDTTPDSIPLDSASLIDIEQGKLELPECIEEPQDLNPFQPLRVLINRNPKYFENKLLCLITLRSMAALHLKDMPSKTEESVLKSIKASSVEITDIRECVSYSKWVPKTTFKCNYTGEVWPTKLSNSDEKN</sequence>
<feature type="compositionally biased region" description="Low complexity" evidence="1">
    <location>
        <begin position="1"/>
        <end position="16"/>
    </location>
</feature>
<dbReference type="InterPro" id="IPR008569">
    <property type="entry name" value="DUF851"/>
</dbReference>
<accession>A0AAF5I0A0</accession>
<feature type="compositionally biased region" description="Basic and acidic residues" evidence="1">
    <location>
        <begin position="46"/>
        <end position="60"/>
    </location>
</feature>
<feature type="region of interest" description="Disordered" evidence="1">
    <location>
        <begin position="1"/>
        <end position="95"/>
    </location>
</feature>
<dbReference type="Pfam" id="PF05867">
    <property type="entry name" value="DUF851"/>
    <property type="match status" value="1"/>
</dbReference>
<keyword evidence="2" id="KW-1185">Reference proteome</keyword>
<proteinExistence type="predicted"/>
<name>A0AAF5I0A0_STRER</name>
<protein>
    <submittedName>
        <fullName evidence="3">Uncharacterized protein</fullName>
    </submittedName>
</protein>
<dbReference type="Proteomes" id="UP000035681">
    <property type="component" value="Unplaced"/>
</dbReference>
<feature type="compositionally biased region" description="Polar residues" evidence="1">
    <location>
        <begin position="113"/>
        <end position="126"/>
    </location>
</feature>
<evidence type="ECO:0000256" key="1">
    <source>
        <dbReference type="SAM" id="MobiDB-lite"/>
    </source>
</evidence>